<dbReference type="EMBL" id="WMIB01000021">
    <property type="protein sequence ID" value="MTH54992.1"/>
    <property type="molecule type" value="Genomic_DNA"/>
</dbReference>
<dbReference type="RefSeq" id="WP_155113500.1">
    <property type="nucleotide sequence ID" value="NZ_WMIB01000021.1"/>
</dbReference>
<protein>
    <submittedName>
        <fullName evidence="1">Uncharacterized protein</fullName>
    </submittedName>
</protein>
<evidence type="ECO:0000313" key="1">
    <source>
        <dbReference type="EMBL" id="MTH54992.1"/>
    </source>
</evidence>
<gene>
    <name evidence="1" type="ORF">GKZ89_16435</name>
</gene>
<name>A0A7X2S7C5_9BACI</name>
<proteinExistence type="predicted"/>
<accession>A0A7X2S7C5</accession>
<dbReference type="AlphaFoldDB" id="A0A7X2S7C5"/>
<sequence>MQKKLLLFTTLLVTFKLYAVSIFTLEIHNPPRSLALQTQQGPDQPRHLLAYR</sequence>
<comment type="caution">
    <text evidence="1">The sequence shown here is derived from an EMBL/GenBank/DDBJ whole genome shotgun (WGS) entry which is preliminary data.</text>
</comment>
<keyword evidence="2" id="KW-1185">Reference proteome</keyword>
<reference evidence="1 2" key="1">
    <citation type="journal article" date="2017" name="Int. J. Syst. Evol. Microbiol.">
        <title>Bacillus mangrovi sp. nov., isolated from a sediment sample from a mangrove forest.</title>
        <authorList>
            <person name="Gupta V."/>
            <person name="Singh P.K."/>
            <person name="Korpole S."/>
            <person name="Tanuku N.R.S."/>
            <person name="Pinnaka A.K."/>
        </authorList>
    </citation>
    <scope>NUCLEOTIDE SEQUENCE [LARGE SCALE GENOMIC DNA]</scope>
    <source>
        <strain evidence="1 2">KCTC 33872</strain>
    </source>
</reference>
<organism evidence="1 2">
    <name type="scientific">Metabacillus mangrovi</name>
    <dbReference type="NCBI Taxonomy" id="1491830"/>
    <lineage>
        <taxon>Bacteria</taxon>
        <taxon>Bacillati</taxon>
        <taxon>Bacillota</taxon>
        <taxon>Bacilli</taxon>
        <taxon>Bacillales</taxon>
        <taxon>Bacillaceae</taxon>
        <taxon>Metabacillus</taxon>
    </lineage>
</organism>
<dbReference type="Proteomes" id="UP000434639">
    <property type="component" value="Unassembled WGS sequence"/>
</dbReference>
<evidence type="ECO:0000313" key="2">
    <source>
        <dbReference type="Proteomes" id="UP000434639"/>
    </source>
</evidence>